<comment type="caution">
    <text evidence="1">The sequence shown here is derived from an EMBL/GenBank/DDBJ whole genome shotgun (WGS) entry which is preliminary data.</text>
</comment>
<dbReference type="EMBL" id="BLJY01000008">
    <property type="protein sequence ID" value="GFF18384.1"/>
    <property type="molecule type" value="Genomic_DNA"/>
</dbReference>
<accession>A0A5M3Z7U9</accession>
<evidence type="ECO:0000313" key="2">
    <source>
        <dbReference type="Proteomes" id="UP000452235"/>
    </source>
</evidence>
<sequence>MWFLLLKVFRIGVKQVKKHKANKAAAAAWPEAHPDANNAYRYPPAEQPPIPMPPPPAPKHATLKTLAQLVLRLLQFALGMAIIGLYGGAVNTAREKHAAAPAKWVYAVVVGFLTGATALAQLGVLGVAVKRGGVPVTSRVKLALPICAWESILCVLLLVLFGIFGEMFIGVYGEREGVDVTKMRRAVWVDLTTLLLWIGTAAWAGLRWWRGNRSDRAAEGLEMGEKV</sequence>
<keyword evidence="2" id="KW-1185">Reference proteome</keyword>
<dbReference type="PANTHER" id="PTHR42083:SF1">
    <property type="entry name" value="MARVEL DOMAIN-CONTAINING PROTEIN"/>
    <property type="match status" value="1"/>
</dbReference>
<organism evidence="1 2">
    <name type="scientific">Aspergillus terreus</name>
    <dbReference type="NCBI Taxonomy" id="33178"/>
    <lineage>
        <taxon>Eukaryota</taxon>
        <taxon>Fungi</taxon>
        <taxon>Dikarya</taxon>
        <taxon>Ascomycota</taxon>
        <taxon>Pezizomycotina</taxon>
        <taxon>Eurotiomycetes</taxon>
        <taxon>Eurotiomycetidae</taxon>
        <taxon>Eurotiales</taxon>
        <taxon>Aspergillaceae</taxon>
        <taxon>Aspergillus</taxon>
        <taxon>Aspergillus subgen. Circumdati</taxon>
    </lineage>
</organism>
<dbReference type="OrthoDB" id="4486475at2759"/>
<dbReference type="Proteomes" id="UP000452235">
    <property type="component" value="Unassembled WGS sequence"/>
</dbReference>
<dbReference type="PANTHER" id="PTHR42083">
    <property type="entry name" value="MARVEL DOMAIN-CONTAINING PROTEIN"/>
    <property type="match status" value="1"/>
</dbReference>
<name>A0A5M3Z7U9_ASPTE</name>
<dbReference type="AlphaFoldDB" id="A0A5M3Z7U9"/>
<evidence type="ECO:0000313" key="1">
    <source>
        <dbReference type="EMBL" id="GFF18384.1"/>
    </source>
</evidence>
<gene>
    <name evidence="1" type="ORF">ATEIFO6365_0008032800</name>
</gene>
<protein>
    <submittedName>
        <fullName evidence="1">Uncharacterized protein</fullName>
    </submittedName>
</protein>
<reference evidence="1 2" key="1">
    <citation type="submission" date="2020-01" db="EMBL/GenBank/DDBJ databases">
        <title>Aspergillus terreus IFO 6365 whole genome shotgun sequence.</title>
        <authorList>
            <person name="Kanamasa S."/>
            <person name="Takahashi H."/>
        </authorList>
    </citation>
    <scope>NUCLEOTIDE SEQUENCE [LARGE SCALE GENOMIC DNA]</scope>
    <source>
        <strain evidence="1 2">IFO 6365</strain>
    </source>
</reference>
<proteinExistence type="predicted"/>